<keyword evidence="3" id="KW-1185">Reference proteome</keyword>
<keyword evidence="1" id="KW-1133">Transmembrane helix</keyword>
<gene>
    <name evidence="2" type="ORF">LRP49_19575</name>
</gene>
<organism evidence="2 3">
    <name type="scientific">Enterovibrio qingdaonensis</name>
    <dbReference type="NCBI Taxonomy" id="2899818"/>
    <lineage>
        <taxon>Bacteria</taxon>
        <taxon>Pseudomonadati</taxon>
        <taxon>Pseudomonadota</taxon>
        <taxon>Gammaproteobacteria</taxon>
        <taxon>Vibrionales</taxon>
        <taxon>Vibrionaceae</taxon>
        <taxon>Enterovibrio</taxon>
    </lineage>
</organism>
<keyword evidence="1" id="KW-0812">Transmembrane</keyword>
<feature type="transmembrane region" description="Helical" evidence="1">
    <location>
        <begin position="43"/>
        <end position="72"/>
    </location>
</feature>
<reference evidence="2" key="1">
    <citation type="submission" date="2021-12" db="EMBL/GenBank/DDBJ databases">
        <title>Enterovibrio ZSDZ35 sp. nov. and Enterovibrio ZSDZ42 sp. nov., isolated from coastal seawater in Qingdao.</title>
        <authorList>
            <person name="Zhang P."/>
        </authorList>
    </citation>
    <scope>NUCLEOTIDE SEQUENCE</scope>
    <source>
        <strain evidence="2">ZSDZ35</strain>
    </source>
</reference>
<evidence type="ECO:0000256" key="1">
    <source>
        <dbReference type="SAM" id="Phobius"/>
    </source>
</evidence>
<dbReference type="EMBL" id="JAJUBB010000018">
    <property type="protein sequence ID" value="MDD1783375.1"/>
    <property type="molecule type" value="Genomic_DNA"/>
</dbReference>
<dbReference type="Proteomes" id="UP001149821">
    <property type="component" value="Unassembled WGS sequence"/>
</dbReference>
<evidence type="ECO:0000313" key="2">
    <source>
        <dbReference type="EMBL" id="MDD1783375.1"/>
    </source>
</evidence>
<evidence type="ECO:0000313" key="3">
    <source>
        <dbReference type="Proteomes" id="UP001149821"/>
    </source>
</evidence>
<name>A0ABT5QSB9_9GAMM</name>
<keyword evidence="1" id="KW-0472">Membrane</keyword>
<sequence length="99" mass="11083">MSYGDTITAERLKNKMKNKVLGIFLNFALPGVGHMYAGHVMKGIITLVVFIVCMFTAFLVVPGIIAFILWLWGMFSVNKDIIAYNDALLASELDKQKQQ</sequence>
<accession>A0ABT5QSB9</accession>
<feature type="transmembrane region" description="Helical" evidence="1">
    <location>
        <begin position="20"/>
        <end position="37"/>
    </location>
</feature>
<comment type="caution">
    <text evidence="2">The sequence shown here is derived from an EMBL/GenBank/DDBJ whole genome shotgun (WGS) entry which is preliminary data.</text>
</comment>
<protein>
    <recommendedName>
        <fullName evidence="4">TM2 domain-containing protein</fullName>
    </recommendedName>
</protein>
<dbReference type="RefSeq" id="WP_274144173.1">
    <property type="nucleotide sequence ID" value="NZ_JAJUBB010000018.1"/>
</dbReference>
<proteinExistence type="predicted"/>
<evidence type="ECO:0008006" key="4">
    <source>
        <dbReference type="Google" id="ProtNLM"/>
    </source>
</evidence>